<evidence type="ECO:0000256" key="1">
    <source>
        <dbReference type="ARBA" id="ARBA00022593"/>
    </source>
</evidence>
<evidence type="ECO:0000313" key="7">
    <source>
        <dbReference type="Proteomes" id="UP000193411"/>
    </source>
</evidence>
<accession>A0A1Y2HX28</accession>
<dbReference type="GO" id="GO:0005778">
    <property type="term" value="C:peroxisomal membrane"/>
    <property type="evidence" value="ECO:0007669"/>
    <property type="project" value="UniProtKB-SubCell"/>
</dbReference>
<name>A0A1Y2HX28_9FUNG</name>
<dbReference type="OrthoDB" id="411017at2759"/>
<keyword evidence="5" id="KW-1133">Transmembrane helix</keyword>
<sequence length="237" mass="26919">MLTKYTATTVGRDKLYRLIQYLSKFLAHRLLTLDAKANKDTIDKLTKLVKHLSLSRKLMRIGRPLEYAQNLLTNVPATKDPVIRYCLIGKNMLLTVWMGYDFLAWAQGVGLWKSTDAKRMQERTNRFWFAGLACGLVSTVYQIHVNMSKYVRFACVRLLSLSRFRSMLSTHLLTYPRSVYSTRSKLLRQIFQELLDILVPAKGLGYHSLSDGVIGLTGALTSAMGAQAQWNKVHGGK</sequence>
<keyword evidence="3" id="KW-0576">Peroxisome</keyword>
<keyword evidence="5" id="KW-0812">Transmembrane</keyword>
<dbReference type="GO" id="GO:0016559">
    <property type="term" value="P:peroxisome fission"/>
    <property type="evidence" value="ECO:0007669"/>
    <property type="project" value="InterPro"/>
</dbReference>
<keyword evidence="1" id="KW-0962">Peroxisome biogenesis</keyword>
<evidence type="ECO:0000256" key="2">
    <source>
        <dbReference type="ARBA" id="ARBA00023136"/>
    </source>
</evidence>
<evidence type="ECO:0000256" key="3">
    <source>
        <dbReference type="ARBA" id="ARBA00023140"/>
    </source>
</evidence>
<dbReference type="PANTHER" id="PTHR12652:SF50">
    <property type="entry name" value="PEROXIN 11"/>
    <property type="match status" value="1"/>
</dbReference>
<protein>
    <submittedName>
        <fullName evidence="6">Peroxisomal biogenesis factor 11</fullName>
    </submittedName>
</protein>
<comment type="subcellular location">
    <subcellularLocation>
        <location evidence="4">Peroxisome membrane</location>
    </subcellularLocation>
</comment>
<comment type="caution">
    <text evidence="6">The sequence shown here is derived from an EMBL/GenBank/DDBJ whole genome shotgun (WGS) entry which is preliminary data.</text>
</comment>
<dbReference type="InterPro" id="IPR008733">
    <property type="entry name" value="PEX11"/>
</dbReference>
<dbReference type="EMBL" id="MCFL01000011">
    <property type="protein sequence ID" value="ORZ37702.1"/>
    <property type="molecule type" value="Genomic_DNA"/>
</dbReference>
<organism evidence="6 7">
    <name type="scientific">Catenaria anguillulae PL171</name>
    <dbReference type="NCBI Taxonomy" id="765915"/>
    <lineage>
        <taxon>Eukaryota</taxon>
        <taxon>Fungi</taxon>
        <taxon>Fungi incertae sedis</taxon>
        <taxon>Blastocladiomycota</taxon>
        <taxon>Blastocladiomycetes</taxon>
        <taxon>Blastocladiales</taxon>
        <taxon>Catenariaceae</taxon>
        <taxon>Catenaria</taxon>
    </lineage>
</organism>
<dbReference type="Proteomes" id="UP000193411">
    <property type="component" value="Unassembled WGS sequence"/>
</dbReference>
<dbReference type="PANTHER" id="PTHR12652">
    <property type="entry name" value="PEROXISOMAL BIOGENESIS FACTOR 11"/>
    <property type="match status" value="1"/>
</dbReference>
<evidence type="ECO:0000313" key="6">
    <source>
        <dbReference type="EMBL" id="ORZ37702.1"/>
    </source>
</evidence>
<proteinExistence type="predicted"/>
<keyword evidence="7" id="KW-1185">Reference proteome</keyword>
<reference evidence="6 7" key="1">
    <citation type="submission" date="2016-07" db="EMBL/GenBank/DDBJ databases">
        <title>Pervasive Adenine N6-methylation of Active Genes in Fungi.</title>
        <authorList>
            <consortium name="DOE Joint Genome Institute"/>
            <person name="Mondo S.J."/>
            <person name="Dannebaum R.O."/>
            <person name="Kuo R.C."/>
            <person name="Labutti K."/>
            <person name="Haridas S."/>
            <person name="Kuo A."/>
            <person name="Salamov A."/>
            <person name="Ahrendt S.R."/>
            <person name="Lipzen A."/>
            <person name="Sullivan W."/>
            <person name="Andreopoulos W.B."/>
            <person name="Clum A."/>
            <person name="Lindquist E."/>
            <person name="Daum C."/>
            <person name="Ramamoorthy G.K."/>
            <person name="Gryganskyi A."/>
            <person name="Culley D."/>
            <person name="Magnuson J.K."/>
            <person name="James T.Y."/>
            <person name="O'Malley M.A."/>
            <person name="Stajich J.E."/>
            <person name="Spatafora J.W."/>
            <person name="Visel A."/>
            <person name="Grigoriev I.V."/>
        </authorList>
    </citation>
    <scope>NUCLEOTIDE SEQUENCE [LARGE SCALE GENOMIC DNA]</scope>
    <source>
        <strain evidence="6 7">PL171</strain>
    </source>
</reference>
<dbReference type="STRING" id="765915.A0A1Y2HX28"/>
<dbReference type="AlphaFoldDB" id="A0A1Y2HX28"/>
<keyword evidence="2 5" id="KW-0472">Membrane</keyword>
<gene>
    <name evidence="6" type="ORF">BCR44DRAFT_1413008</name>
</gene>
<feature type="transmembrane region" description="Helical" evidence="5">
    <location>
        <begin position="127"/>
        <end position="144"/>
    </location>
</feature>
<evidence type="ECO:0000256" key="5">
    <source>
        <dbReference type="SAM" id="Phobius"/>
    </source>
</evidence>
<dbReference type="Pfam" id="PF05648">
    <property type="entry name" value="PEX11"/>
    <property type="match status" value="1"/>
</dbReference>
<evidence type="ECO:0000256" key="4">
    <source>
        <dbReference type="ARBA" id="ARBA00046271"/>
    </source>
</evidence>